<organism evidence="1 2">
    <name type="scientific">Phocaeicola coprophilus</name>
    <dbReference type="NCBI Taxonomy" id="387090"/>
    <lineage>
        <taxon>Bacteria</taxon>
        <taxon>Pseudomonadati</taxon>
        <taxon>Bacteroidota</taxon>
        <taxon>Bacteroidia</taxon>
        <taxon>Bacteroidales</taxon>
        <taxon>Bacteroidaceae</taxon>
        <taxon>Phocaeicola</taxon>
    </lineage>
</organism>
<reference evidence="1 2" key="1">
    <citation type="submission" date="2018-08" db="EMBL/GenBank/DDBJ databases">
        <title>A genome reference for cultivated species of the human gut microbiota.</title>
        <authorList>
            <person name="Zou Y."/>
            <person name="Xue W."/>
            <person name="Luo G."/>
        </authorList>
    </citation>
    <scope>NUCLEOTIDE SEQUENCE [LARGE SCALE GENOMIC DNA]</scope>
    <source>
        <strain evidence="1 2">AM42-38</strain>
    </source>
</reference>
<dbReference type="AlphaFoldDB" id="A0A413T401"/>
<comment type="caution">
    <text evidence="1">The sequence shown here is derived from an EMBL/GenBank/DDBJ whole genome shotgun (WGS) entry which is preliminary data.</text>
</comment>
<dbReference type="GO" id="GO:0005886">
    <property type="term" value="C:plasma membrane"/>
    <property type="evidence" value="ECO:0007669"/>
    <property type="project" value="TreeGrafter"/>
</dbReference>
<dbReference type="Proteomes" id="UP000283855">
    <property type="component" value="Unassembled WGS sequence"/>
</dbReference>
<evidence type="ECO:0000313" key="1">
    <source>
        <dbReference type="EMBL" id="RHA78319.1"/>
    </source>
</evidence>
<proteinExistence type="predicted"/>
<accession>A0A413T401</accession>
<dbReference type="PANTHER" id="PTHR35804:SF1">
    <property type="entry name" value="LYSINE EXPORTER LYSO"/>
    <property type="match status" value="1"/>
</dbReference>
<name>A0A413T401_9BACT</name>
<evidence type="ECO:0000313" key="2">
    <source>
        <dbReference type="Proteomes" id="UP000283855"/>
    </source>
</evidence>
<sequence>MFVVIGLMLTGVLIGWVTRKHCLKFLQQIIPVFIWLLLFLLGVEVGDNDAILRGLHTIGIEALVLTLGGTLGSVLAASLLWNILTGWKKTTETVHESSVASGNILHALKGSLVIVAFFVIGVCCGLWGWLPGHWGSKISFYALCLLMFSVGISVGNDSQTLKSFRSLNPRLMFLPLMTILGTLAGTAVVSIFLSHRSLTDCLAVGSGFGYYSLSSIFITEYRGGELGTVALLANISREILTLLAAPLLVRWFGRLASISAGGATTMDTTLPVILQTAGQEFVVVSIFHGFVVDFSVPFLVTFFCSI</sequence>
<protein>
    <submittedName>
        <fullName evidence="1">Lysine exporter LysO family protein</fullName>
    </submittedName>
</protein>
<dbReference type="GO" id="GO:0015661">
    <property type="term" value="F:L-lysine efflux transmembrane transporter activity"/>
    <property type="evidence" value="ECO:0007669"/>
    <property type="project" value="InterPro"/>
</dbReference>
<dbReference type="EMBL" id="QSFT01000003">
    <property type="protein sequence ID" value="RHA78319.1"/>
    <property type="molecule type" value="Genomic_DNA"/>
</dbReference>
<dbReference type="PANTHER" id="PTHR35804">
    <property type="entry name" value="LYSINE EXPORTER LYSO"/>
    <property type="match status" value="1"/>
</dbReference>
<gene>
    <name evidence="1" type="ORF">DW921_02410</name>
</gene>
<dbReference type="InterPro" id="IPR005642">
    <property type="entry name" value="LysO"/>
</dbReference>
<dbReference type="Pfam" id="PF03956">
    <property type="entry name" value="Lys_export"/>
    <property type="match status" value="2"/>
</dbReference>